<feature type="transmembrane region" description="Helical" evidence="1">
    <location>
        <begin position="29"/>
        <end position="47"/>
    </location>
</feature>
<feature type="transmembrane region" description="Helical" evidence="1">
    <location>
        <begin position="173"/>
        <end position="192"/>
    </location>
</feature>
<evidence type="ECO:0000313" key="2">
    <source>
        <dbReference type="EMBL" id="PRX17760.1"/>
    </source>
</evidence>
<reference evidence="2 3" key="1">
    <citation type="submission" date="2018-03" db="EMBL/GenBank/DDBJ databases">
        <title>Genomic Encyclopedia of Archaeal and Bacterial Type Strains, Phase II (KMG-II): from individual species to whole genera.</title>
        <authorList>
            <person name="Goeker M."/>
        </authorList>
    </citation>
    <scope>NUCLEOTIDE SEQUENCE [LARGE SCALE GENOMIC DNA]</scope>
    <source>
        <strain evidence="2 3">DSM 43146</strain>
    </source>
</reference>
<proteinExistence type="predicted"/>
<evidence type="ECO:0000313" key="3">
    <source>
        <dbReference type="Proteomes" id="UP000239415"/>
    </source>
</evidence>
<accession>A0A2T0K4G0</accession>
<evidence type="ECO:0000256" key="1">
    <source>
        <dbReference type="SAM" id="Phobius"/>
    </source>
</evidence>
<dbReference type="RefSeq" id="WP_203737741.1">
    <property type="nucleotide sequence ID" value="NZ_BOMO01000158.1"/>
</dbReference>
<keyword evidence="1" id="KW-0812">Transmembrane</keyword>
<keyword evidence="1" id="KW-1133">Transmembrane helix</keyword>
<keyword evidence="1" id="KW-0472">Membrane</keyword>
<feature type="transmembrane region" description="Helical" evidence="1">
    <location>
        <begin position="111"/>
        <end position="128"/>
    </location>
</feature>
<feature type="transmembrane region" description="Helical" evidence="1">
    <location>
        <begin position="149"/>
        <end position="167"/>
    </location>
</feature>
<comment type="caution">
    <text evidence="2">The sequence shown here is derived from an EMBL/GenBank/DDBJ whole genome shotgun (WGS) entry which is preliminary data.</text>
</comment>
<keyword evidence="3" id="KW-1185">Reference proteome</keyword>
<gene>
    <name evidence="2" type="ORF">CLV67_115264</name>
</gene>
<dbReference type="Proteomes" id="UP000239415">
    <property type="component" value="Unassembled WGS sequence"/>
</dbReference>
<protein>
    <submittedName>
        <fullName evidence="2">Uncharacterized protein</fullName>
    </submittedName>
</protein>
<feature type="transmembrane region" description="Helical" evidence="1">
    <location>
        <begin position="59"/>
        <end position="79"/>
    </location>
</feature>
<sequence>MFLLKLALAPALVVLSSLAGRRWGQQVSGVLVALPIVAGPILLITCLEQGARFGSRAAGAALLGLVTLAVFALMFAWLAQFFGWVPTLLISWTGCVLLDLVLSAVPVDPRLGLPVVLVVAWFAARLLPAPPPDDGGPVRWSWWDLPARAAATAALVVIVTGAATTLGPGMTGVLAPFPIATSVVAAFALARLGPAGAVRVLHGIPRGLLGFAVFCFLVAVLVIPFGTGFAFVIAVAATLATQAAWHAVTARRAAIRRRAPHRSGIIRP</sequence>
<dbReference type="AlphaFoldDB" id="A0A2T0K4G0"/>
<feature type="transmembrane region" description="Helical" evidence="1">
    <location>
        <begin position="204"/>
        <end position="223"/>
    </location>
</feature>
<dbReference type="EMBL" id="PVMZ01000015">
    <property type="protein sequence ID" value="PRX17760.1"/>
    <property type="molecule type" value="Genomic_DNA"/>
</dbReference>
<organism evidence="2 3">
    <name type="scientific">Actinoplanes italicus</name>
    <dbReference type="NCBI Taxonomy" id="113567"/>
    <lineage>
        <taxon>Bacteria</taxon>
        <taxon>Bacillati</taxon>
        <taxon>Actinomycetota</taxon>
        <taxon>Actinomycetes</taxon>
        <taxon>Micromonosporales</taxon>
        <taxon>Micromonosporaceae</taxon>
        <taxon>Actinoplanes</taxon>
    </lineage>
</organism>
<name>A0A2T0K4G0_9ACTN</name>